<keyword evidence="2" id="KW-1185">Reference proteome</keyword>
<accession>A0A2U0U059</accession>
<reference evidence="1 2" key="1">
    <citation type="submission" date="2018-05" db="EMBL/GenBank/DDBJ databases">
        <title>Genomic Encyclopedia of Type Strains, Phase IV (KMG-IV): sequencing the most valuable type-strain genomes for metagenomic binning, comparative biology and taxonomic classification.</title>
        <authorList>
            <person name="Goeker M."/>
        </authorList>
    </citation>
    <scope>NUCLEOTIDE SEQUENCE [LARGE SCALE GENOMIC DNA]</scope>
    <source>
        <strain evidence="1 2">DSM 100333</strain>
    </source>
</reference>
<name>A0A2U0U059_9BACT</name>
<sequence>MYSFSFCFLLAYPHPLLRLVNSFSFDFILALDLGCTVSWHLPFIT</sequence>
<evidence type="ECO:0000313" key="1">
    <source>
        <dbReference type="EMBL" id="PVX49270.1"/>
    </source>
</evidence>
<protein>
    <submittedName>
        <fullName evidence="1">Uncharacterized protein</fullName>
    </submittedName>
</protein>
<gene>
    <name evidence="1" type="ORF">C7379_12148</name>
</gene>
<comment type="caution">
    <text evidence="1">The sequence shown here is derived from an EMBL/GenBank/DDBJ whole genome shotgun (WGS) entry which is preliminary data.</text>
</comment>
<evidence type="ECO:0000313" key="2">
    <source>
        <dbReference type="Proteomes" id="UP000245870"/>
    </source>
</evidence>
<dbReference type="AlphaFoldDB" id="A0A2U0U059"/>
<organism evidence="1 2">
    <name type="scientific">Hallella colorans</name>
    <dbReference type="NCBI Taxonomy" id="1703337"/>
    <lineage>
        <taxon>Bacteria</taxon>
        <taxon>Pseudomonadati</taxon>
        <taxon>Bacteroidota</taxon>
        <taxon>Bacteroidia</taxon>
        <taxon>Bacteroidales</taxon>
        <taxon>Prevotellaceae</taxon>
        <taxon>Hallella</taxon>
    </lineage>
</organism>
<dbReference type="Proteomes" id="UP000245870">
    <property type="component" value="Unassembled WGS sequence"/>
</dbReference>
<dbReference type="EMBL" id="QENY01000021">
    <property type="protein sequence ID" value="PVX49270.1"/>
    <property type="molecule type" value="Genomic_DNA"/>
</dbReference>
<proteinExistence type="predicted"/>